<dbReference type="OrthoDB" id="2017266at2759"/>
<comment type="caution">
    <text evidence="1">The sequence shown here is derived from an EMBL/GenBank/DDBJ whole genome shotgun (WGS) entry which is preliminary data.</text>
</comment>
<dbReference type="Gene3D" id="1.25.10.10">
    <property type="entry name" value="Leucine-rich Repeat Variant"/>
    <property type="match status" value="1"/>
</dbReference>
<dbReference type="AlphaFoldDB" id="A0A8T2QLL8"/>
<evidence type="ECO:0000313" key="2">
    <source>
        <dbReference type="Proteomes" id="UP000825935"/>
    </source>
</evidence>
<keyword evidence="2" id="KW-1185">Reference proteome</keyword>
<sequence length="238" mass="26666">MRSSASRLISTLLRKQAHSSHIGAIRESSRGFPVHYEHRYTTYSRLQPSSLIKYNQITGWFDHNAAMQRLYCTQRPATEDEDAPIESELRRKIGTLIKLLAAVTIAYVSFNMFPIMGDSLIWQSVALVRLEDPFMKRSGASRISMIATNDKRRKSFVEAGGVTELTKMLETAPDDKTRREALKALASLCECGVAVEALHATGAERLLRSLADGSVDPDIESQSQLLLKKLENRVKEVV</sequence>
<dbReference type="InterPro" id="IPR016024">
    <property type="entry name" value="ARM-type_fold"/>
</dbReference>
<dbReference type="PANTHER" id="PTHR47673">
    <property type="entry name" value="ARM REPEAT SUPERFAMILY PROTEIN"/>
    <property type="match status" value="1"/>
</dbReference>
<gene>
    <name evidence="1" type="ORF">KP509_33G010100</name>
</gene>
<evidence type="ECO:0000313" key="1">
    <source>
        <dbReference type="EMBL" id="KAH7285052.1"/>
    </source>
</evidence>
<reference evidence="1" key="1">
    <citation type="submission" date="2021-08" db="EMBL/GenBank/DDBJ databases">
        <title>WGS assembly of Ceratopteris richardii.</title>
        <authorList>
            <person name="Marchant D.B."/>
            <person name="Chen G."/>
            <person name="Jenkins J."/>
            <person name="Shu S."/>
            <person name="Leebens-Mack J."/>
            <person name="Grimwood J."/>
            <person name="Schmutz J."/>
            <person name="Soltis P."/>
            <person name="Soltis D."/>
            <person name="Chen Z.-H."/>
        </authorList>
    </citation>
    <scope>NUCLEOTIDE SEQUENCE</scope>
    <source>
        <strain evidence="1">Whitten #5841</strain>
        <tissue evidence="1">Leaf</tissue>
    </source>
</reference>
<organism evidence="1 2">
    <name type="scientific">Ceratopteris richardii</name>
    <name type="common">Triangle waterfern</name>
    <dbReference type="NCBI Taxonomy" id="49495"/>
    <lineage>
        <taxon>Eukaryota</taxon>
        <taxon>Viridiplantae</taxon>
        <taxon>Streptophyta</taxon>
        <taxon>Embryophyta</taxon>
        <taxon>Tracheophyta</taxon>
        <taxon>Polypodiopsida</taxon>
        <taxon>Polypodiidae</taxon>
        <taxon>Polypodiales</taxon>
        <taxon>Pteridineae</taxon>
        <taxon>Pteridaceae</taxon>
        <taxon>Parkerioideae</taxon>
        <taxon>Ceratopteris</taxon>
    </lineage>
</organism>
<dbReference type="EMBL" id="CM035438">
    <property type="protein sequence ID" value="KAH7285052.1"/>
    <property type="molecule type" value="Genomic_DNA"/>
</dbReference>
<dbReference type="InterPro" id="IPR011989">
    <property type="entry name" value="ARM-like"/>
</dbReference>
<accession>A0A8T2QLL8</accession>
<name>A0A8T2QLL8_CERRI</name>
<proteinExistence type="predicted"/>
<protein>
    <submittedName>
        <fullName evidence="1">Uncharacterized protein</fullName>
    </submittedName>
</protein>
<dbReference type="SUPFAM" id="SSF48371">
    <property type="entry name" value="ARM repeat"/>
    <property type="match status" value="1"/>
</dbReference>
<dbReference type="OMA" id="VHYEHRY"/>
<dbReference type="Proteomes" id="UP000825935">
    <property type="component" value="Chromosome 33"/>
</dbReference>
<dbReference type="PANTHER" id="PTHR47673:SF1">
    <property type="entry name" value="ARM REPEAT SUPERFAMILY PROTEIN"/>
    <property type="match status" value="1"/>
</dbReference>